<dbReference type="STRING" id="597456.A0A0L7QLK9"/>
<comment type="caution">
    <text evidence="10">Lacks conserved residue(s) required for the propagation of feature annotation.</text>
</comment>
<evidence type="ECO:0000256" key="3">
    <source>
        <dbReference type="ARBA" id="ARBA00022606"/>
    </source>
</evidence>
<dbReference type="InterPro" id="IPR004117">
    <property type="entry name" value="7tm6_olfct_rcpt"/>
</dbReference>
<dbReference type="Proteomes" id="UP000053825">
    <property type="component" value="Unassembled WGS sequence"/>
</dbReference>
<name>A0A0L7QLK9_9HYME</name>
<dbReference type="PANTHER" id="PTHR21137:SF35">
    <property type="entry name" value="ODORANT RECEPTOR 19A-RELATED"/>
    <property type="match status" value="1"/>
</dbReference>
<reference evidence="11 12" key="1">
    <citation type="submission" date="2015-07" db="EMBL/GenBank/DDBJ databases">
        <title>The genome of Habropoda laboriosa.</title>
        <authorList>
            <person name="Pan H."/>
            <person name="Kapheim K."/>
        </authorList>
    </citation>
    <scope>NUCLEOTIDE SEQUENCE [LARGE SCALE GENOMIC DNA]</scope>
    <source>
        <strain evidence="11">0110345459</strain>
    </source>
</reference>
<evidence type="ECO:0000256" key="6">
    <source>
        <dbReference type="ARBA" id="ARBA00022989"/>
    </source>
</evidence>
<dbReference type="PANTHER" id="PTHR21137">
    <property type="entry name" value="ODORANT RECEPTOR"/>
    <property type="match status" value="1"/>
</dbReference>
<keyword evidence="8 10" id="KW-0675">Receptor</keyword>
<feature type="transmembrane region" description="Helical" evidence="10">
    <location>
        <begin position="193"/>
        <end position="212"/>
    </location>
</feature>
<feature type="transmembrane region" description="Helical" evidence="10">
    <location>
        <begin position="48"/>
        <end position="67"/>
    </location>
</feature>
<keyword evidence="12" id="KW-1185">Reference proteome</keyword>
<evidence type="ECO:0000256" key="8">
    <source>
        <dbReference type="ARBA" id="ARBA00023170"/>
    </source>
</evidence>
<evidence type="ECO:0000313" key="12">
    <source>
        <dbReference type="Proteomes" id="UP000053825"/>
    </source>
</evidence>
<keyword evidence="3 10" id="KW-0716">Sensory transduction</keyword>
<evidence type="ECO:0000256" key="5">
    <source>
        <dbReference type="ARBA" id="ARBA00022725"/>
    </source>
</evidence>
<protein>
    <recommendedName>
        <fullName evidence="10">Odorant receptor</fullName>
    </recommendedName>
</protein>
<organism evidence="11 12">
    <name type="scientific">Habropoda laboriosa</name>
    <dbReference type="NCBI Taxonomy" id="597456"/>
    <lineage>
        <taxon>Eukaryota</taxon>
        <taxon>Metazoa</taxon>
        <taxon>Ecdysozoa</taxon>
        <taxon>Arthropoda</taxon>
        <taxon>Hexapoda</taxon>
        <taxon>Insecta</taxon>
        <taxon>Pterygota</taxon>
        <taxon>Neoptera</taxon>
        <taxon>Endopterygota</taxon>
        <taxon>Hymenoptera</taxon>
        <taxon>Apocrita</taxon>
        <taxon>Aculeata</taxon>
        <taxon>Apoidea</taxon>
        <taxon>Anthophila</taxon>
        <taxon>Apidae</taxon>
        <taxon>Habropoda</taxon>
    </lineage>
</organism>
<keyword evidence="7 10" id="KW-0472">Membrane</keyword>
<comment type="similarity">
    <text evidence="10">Belongs to the insect chemoreceptor superfamily. Heteromeric odorant receptor channel (TC 1.A.69) family.</text>
</comment>
<evidence type="ECO:0000256" key="4">
    <source>
        <dbReference type="ARBA" id="ARBA00022692"/>
    </source>
</evidence>
<dbReference type="GO" id="GO:0007165">
    <property type="term" value="P:signal transduction"/>
    <property type="evidence" value="ECO:0007669"/>
    <property type="project" value="UniProtKB-KW"/>
</dbReference>
<gene>
    <name evidence="11" type="ORF">WH47_11888</name>
</gene>
<dbReference type="GO" id="GO:0005886">
    <property type="term" value="C:plasma membrane"/>
    <property type="evidence" value="ECO:0007669"/>
    <property type="project" value="UniProtKB-SubCell"/>
</dbReference>
<dbReference type="EMBL" id="KQ414921">
    <property type="protein sequence ID" value="KOC59434.1"/>
    <property type="molecule type" value="Genomic_DNA"/>
</dbReference>
<proteinExistence type="inferred from homology"/>
<comment type="subcellular location">
    <subcellularLocation>
        <location evidence="1 10">Cell membrane</location>
        <topology evidence="1 10">Multi-pass membrane protein</topology>
    </subcellularLocation>
</comment>
<dbReference type="Pfam" id="PF02949">
    <property type="entry name" value="7tm_6"/>
    <property type="match status" value="1"/>
</dbReference>
<evidence type="ECO:0000256" key="7">
    <source>
        <dbReference type="ARBA" id="ARBA00023136"/>
    </source>
</evidence>
<evidence type="ECO:0000256" key="2">
    <source>
        <dbReference type="ARBA" id="ARBA00022475"/>
    </source>
</evidence>
<dbReference type="OrthoDB" id="7699053at2759"/>
<feature type="transmembrane region" description="Helical" evidence="10">
    <location>
        <begin position="105"/>
        <end position="125"/>
    </location>
</feature>
<accession>A0A0L7QLK9</accession>
<keyword evidence="4 10" id="KW-0812">Transmembrane</keyword>
<evidence type="ECO:0000256" key="10">
    <source>
        <dbReference type="RuleBase" id="RU351113"/>
    </source>
</evidence>
<evidence type="ECO:0000313" key="11">
    <source>
        <dbReference type="EMBL" id="KOC59434.1"/>
    </source>
</evidence>
<dbReference type="AlphaFoldDB" id="A0A0L7QLK9"/>
<evidence type="ECO:0000256" key="1">
    <source>
        <dbReference type="ARBA" id="ARBA00004651"/>
    </source>
</evidence>
<keyword evidence="9 10" id="KW-0807">Transducer</keyword>
<dbReference type="GO" id="GO:0004984">
    <property type="term" value="F:olfactory receptor activity"/>
    <property type="evidence" value="ECO:0007669"/>
    <property type="project" value="InterPro"/>
</dbReference>
<keyword evidence="6 10" id="KW-1133">Transmembrane helix</keyword>
<evidence type="ECO:0000256" key="9">
    <source>
        <dbReference type="ARBA" id="ARBA00023224"/>
    </source>
</evidence>
<keyword evidence="2" id="KW-1003">Cell membrane</keyword>
<sequence>MAFVASWVRYTRSIKLQYESLISGARNDWSIERPQGEIDIMTKYAERGAFLISTYLVNAIVCVILFVSTPVTPHILDILLPKNESRDVAYIYPAYYFTDEHKYDVYIITHMASVILVVFYVYFACDTSYIYVVQHGCGLLAVSGYRYKCAIVELSSRKRNSVTQDEIYRRVCHSIQGHQHAIKYINQIENCHAGYFFICVVLIMICFSVILVKVSNSEINAEFAKDCTFIVIQLVHILYLTLQGQFVIDANEEIFESIYSALWYNSDKRTQSLFVLALRNCLSAPQITAGGLITMNLQSFSEFLLPLKTLELAREEPGTTGVIQPVSVSPALWVSERVSPCPIKPATRLFQRRMWSGHPSSYGTSAQCILTSVIERKPVDMHGYGRWFSVRQKNPRRER</sequence>
<keyword evidence="5 10" id="KW-0552">Olfaction</keyword>
<dbReference type="GO" id="GO:0005549">
    <property type="term" value="F:odorant binding"/>
    <property type="evidence" value="ECO:0007669"/>
    <property type="project" value="InterPro"/>
</dbReference>